<name>A0A8X7CC50_9ARAC</name>
<evidence type="ECO:0000313" key="5">
    <source>
        <dbReference type="EMBL" id="GFY59479.1"/>
    </source>
</evidence>
<dbReference type="Gene3D" id="2.20.100.10">
    <property type="entry name" value="Thrombospondin type-1 (TSP1) repeat"/>
    <property type="match status" value="1"/>
</dbReference>
<dbReference type="InterPro" id="IPR044004">
    <property type="entry name" value="TSP1_spondin_dom"/>
</dbReference>
<organism evidence="5 6">
    <name type="scientific">Trichonephila inaurata madagascariensis</name>
    <dbReference type="NCBI Taxonomy" id="2747483"/>
    <lineage>
        <taxon>Eukaryota</taxon>
        <taxon>Metazoa</taxon>
        <taxon>Ecdysozoa</taxon>
        <taxon>Arthropoda</taxon>
        <taxon>Chelicerata</taxon>
        <taxon>Arachnida</taxon>
        <taxon>Araneae</taxon>
        <taxon>Araneomorphae</taxon>
        <taxon>Entelegynae</taxon>
        <taxon>Araneoidea</taxon>
        <taxon>Nephilidae</taxon>
        <taxon>Trichonephila</taxon>
        <taxon>Trichonephila inaurata</taxon>
    </lineage>
</organism>
<dbReference type="SMART" id="SM00209">
    <property type="entry name" value="TSP1"/>
    <property type="match status" value="1"/>
</dbReference>
<dbReference type="EMBL" id="BMAV01012638">
    <property type="protein sequence ID" value="GFY59479.1"/>
    <property type="molecule type" value="Genomic_DNA"/>
</dbReference>
<dbReference type="InterPro" id="IPR039942">
    <property type="entry name" value="SBSPO"/>
</dbReference>
<dbReference type="OrthoDB" id="98591at2759"/>
<dbReference type="InterPro" id="IPR036024">
    <property type="entry name" value="Somatomedin_B-like_dom_sf"/>
</dbReference>
<dbReference type="InterPro" id="IPR036383">
    <property type="entry name" value="TSP1_rpt_sf"/>
</dbReference>
<protein>
    <submittedName>
        <fullName evidence="5">RPE-spondin</fullName>
    </submittedName>
</protein>
<keyword evidence="3" id="KW-0325">Glycoprotein</keyword>
<comment type="caution">
    <text evidence="5">The sequence shown here is derived from an EMBL/GenBank/DDBJ whole genome shotgun (WGS) entry which is preliminary data.</text>
</comment>
<dbReference type="Proteomes" id="UP000886998">
    <property type="component" value="Unassembled WGS sequence"/>
</dbReference>
<accession>A0A8X7CC50</accession>
<evidence type="ECO:0000259" key="4">
    <source>
        <dbReference type="PROSITE" id="PS50958"/>
    </source>
</evidence>
<evidence type="ECO:0000256" key="2">
    <source>
        <dbReference type="ARBA" id="ARBA00023157"/>
    </source>
</evidence>
<dbReference type="PROSITE" id="PS00524">
    <property type="entry name" value="SMB_1"/>
    <property type="match status" value="1"/>
</dbReference>
<gene>
    <name evidence="5" type="primary">X975_02522</name>
    <name evidence="5" type="ORF">TNIN_70831</name>
</gene>
<dbReference type="Pfam" id="PF19028">
    <property type="entry name" value="TSP1_spondin"/>
    <property type="match status" value="1"/>
</dbReference>
<dbReference type="FunFam" id="2.20.100.10:FF:000134">
    <property type="entry name" value="Uncharacterized protein"/>
    <property type="match status" value="1"/>
</dbReference>
<dbReference type="PANTHER" id="PTHR20920:SF5">
    <property type="entry name" value="SMB DOMAIN-CONTAINING PROTEIN"/>
    <property type="match status" value="1"/>
</dbReference>
<keyword evidence="2" id="KW-1015">Disulfide bond</keyword>
<evidence type="ECO:0000313" key="6">
    <source>
        <dbReference type="Proteomes" id="UP000886998"/>
    </source>
</evidence>
<dbReference type="SUPFAM" id="SSF82895">
    <property type="entry name" value="TSP-1 type 1 repeat"/>
    <property type="match status" value="1"/>
</dbReference>
<dbReference type="Pfam" id="PF01033">
    <property type="entry name" value="Somatomedin_B"/>
    <property type="match status" value="1"/>
</dbReference>
<dbReference type="PROSITE" id="PS50958">
    <property type="entry name" value="SMB_2"/>
    <property type="match status" value="1"/>
</dbReference>
<sequence length="308" mass="34123">MDRILNCATIRKSFNAAFYVKKVDPLSGHLELLINLSIPVPQGVSRGSCREAQLCCTGRDGSCVVHPQSYNSIDSDDDQHNDHGRPCYCDHACLKVGDCCHDFQQVCGALDCQVSGWGSWSECSVDCGIGTMSRERQILKQPRNGGAHCPELLQKRSCSGSHCGAKTHAKANRETAMILPASYSTIRQLNATQDIRSNLRLRYRKDPEEEKSKEYCVVFEVTKAKKACESLGNAVSTMLEKGAKVCVICETAAKRKHLGYRCHGHGVDHKPTSFAYLAFPQCHGRWKRIQVSEKCSCNSEGKADFIFV</sequence>
<keyword evidence="1" id="KW-0732">Signal</keyword>
<reference evidence="5" key="1">
    <citation type="submission" date="2020-08" db="EMBL/GenBank/DDBJ databases">
        <title>Multicomponent nature underlies the extraordinary mechanical properties of spider dragline silk.</title>
        <authorList>
            <person name="Kono N."/>
            <person name="Nakamura H."/>
            <person name="Mori M."/>
            <person name="Yoshida Y."/>
            <person name="Ohtoshi R."/>
            <person name="Malay A.D."/>
            <person name="Moran D.A.P."/>
            <person name="Tomita M."/>
            <person name="Numata K."/>
            <person name="Arakawa K."/>
        </authorList>
    </citation>
    <scope>NUCLEOTIDE SEQUENCE</scope>
</reference>
<dbReference type="InterPro" id="IPR001212">
    <property type="entry name" value="Somatomedin_B_dom"/>
</dbReference>
<dbReference type="InterPro" id="IPR056801">
    <property type="entry name" value="SBSPON_C"/>
</dbReference>
<dbReference type="InterPro" id="IPR000884">
    <property type="entry name" value="TSP1_rpt"/>
</dbReference>
<dbReference type="SUPFAM" id="SSF90188">
    <property type="entry name" value="Somatomedin B domain"/>
    <property type="match status" value="1"/>
</dbReference>
<dbReference type="Gene3D" id="4.10.410.20">
    <property type="match status" value="1"/>
</dbReference>
<evidence type="ECO:0000256" key="3">
    <source>
        <dbReference type="ARBA" id="ARBA00023180"/>
    </source>
</evidence>
<keyword evidence="6" id="KW-1185">Reference proteome</keyword>
<evidence type="ECO:0000256" key="1">
    <source>
        <dbReference type="ARBA" id="ARBA00022729"/>
    </source>
</evidence>
<dbReference type="AlphaFoldDB" id="A0A8X7CC50"/>
<feature type="domain" description="SMB" evidence="4">
    <location>
        <begin position="59"/>
        <end position="111"/>
    </location>
</feature>
<proteinExistence type="predicted"/>
<dbReference type="PROSITE" id="PS50092">
    <property type="entry name" value="TSP1"/>
    <property type="match status" value="1"/>
</dbReference>
<dbReference type="Pfam" id="PF25031">
    <property type="entry name" value="SBSPON_C"/>
    <property type="match status" value="1"/>
</dbReference>
<dbReference type="PANTHER" id="PTHR20920">
    <property type="entry name" value="RPE-SPONDIN"/>
    <property type="match status" value="1"/>
</dbReference>